<dbReference type="InterPro" id="IPR050966">
    <property type="entry name" value="Glutamyl_endopeptidase"/>
</dbReference>
<feature type="region of interest" description="Disordered" evidence="2">
    <location>
        <begin position="317"/>
        <end position="348"/>
    </location>
</feature>
<name>A0A401QW71_STRNR</name>
<evidence type="ECO:0000313" key="4">
    <source>
        <dbReference type="Proteomes" id="UP000288351"/>
    </source>
</evidence>
<dbReference type="AlphaFoldDB" id="A0A401QW71"/>
<organism evidence="3 4">
    <name type="scientific">Streptomyces noursei</name>
    <name type="common">Streptomyces albulus</name>
    <dbReference type="NCBI Taxonomy" id="1971"/>
    <lineage>
        <taxon>Bacteria</taxon>
        <taxon>Bacillati</taxon>
        <taxon>Actinomycetota</taxon>
        <taxon>Actinomycetes</taxon>
        <taxon>Kitasatosporales</taxon>
        <taxon>Streptomycetaceae</taxon>
        <taxon>Streptomyces</taxon>
    </lineage>
</organism>
<feature type="compositionally biased region" description="Basic and acidic residues" evidence="2">
    <location>
        <begin position="334"/>
        <end position="345"/>
    </location>
</feature>
<comment type="caution">
    <text evidence="3">The sequence shown here is derived from an EMBL/GenBank/DDBJ whole genome shotgun (WGS) entry which is preliminary data.</text>
</comment>
<evidence type="ECO:0000256" key="1">
    <source>
        <dbReference type="ARBA" id="ARBA00022729"/>
    </source>
</evidence>
<proteinExistence type="predicted"/>
<dbReference type="RefSeq" id="WP_037682995.1">
    <property type="nucleotide sequence ID" value="NZ_BHXC01000006.1"/>
</dbReference>
<dbReference type="SUPFAM" id="SSF50494">
    <property type="entry name" value="Trypsin-like serine proteases"/>
    <property type="match status" value="1"/>
</dbReference>
<dbReference type="PANTHER" id="PTHR15462:SF8">
    <property type="entry name" value="SERINE PROTEASE"/>
    <property type="match status" value="1"/>
</dbReference>
<protein>
    <submittedName>
        <fullName evidence="3">Peptidase</fullName>
    </submittedName>
</protein>
<evidence type="ECO:0000313" key="3">
    <source>
        <dbReference type="EMBL" id="GCB89646.1"/>
    </source>
</evidence>
<dbReference type="InterPro" id="IPR009003">
    <property type="entry name" value="Peptidase_S1_PA"/>
</dbReference>
<keyword evidence="1" id="KW-0732">Signal</keyword>
<dbReference type="EMBL" id="BHXC01000006">
    <property type="protein sequence ID" value="GCB89646.1"/>
    <property type="molecule type" value="Genomic_DNA"/>
</dbReference>
<dbReference type="Gene3D" id="2.40.10.10">
    <property type="entry name" value="Trypsin-like serine proteases"/>
    <property type="match status" value="2"/>
</dbReference>
<gene>
    <name evidence="3" type="ORF">SALB_02334</name>
</gene>
<dbReference type="InterPro" id="IPR043504">
    <property type="entry name" value="Peptidase_S1_PA_chymotrypsin"/>
</dbReference>
<sequence length="368" mass="38166">MALIPVTLTTATAADAPVPASAVAPKVTSGVQNDDEQTVRDYWTPARIKSAVDNEAGDQAANAAAAKQAATKAATKQATAPGAGKQLGLTAQATRILPSAAGGNRSTAVAATDVPEMPHAEPVPFPQSWPAVVVGKILFVDHEGKNHGCSGASIAADGNNTVWTAGHCVHPGDGSGAAGFYDKVLFIPGYKRDLDNPADPTAYQAPWGEWVATSFVSPTAWTEDGDLFWGDMAAFTVKAPTGYTNLTDSVGALGYKFGSGPDWSDAIDSGFPADGYKRTDMDGYTQFYCTGHTEDATDLLPLDDRLLMRCDMGHGSSGGPMANTDGQIIGANSHGEDDGDGHPASDKLFSSAHQDNAVAVINKINELN</sequence>
<dbReference type="PANTHER" id="PTHR15462">
    <property type="entry name" value="SERINE PROTEASE"/>
    <property type="match status" value="1"/>
</dbReference>
<dbReference type="Proteomes" id="UP000288351">
    <property type="component" value="Unassembled WGS sequence"/>
</dbReference>
<reference evidence="3 4" key="1">
    <citation type="journal article" date="2019" name="Microbiol. Resour. Announc.">
        <title>Draft Genome Sequence of the Most Traditional epsilon-Poly-l-Lysine Producer, Streptomyces albulus NBRC14147.</title>
        <authorList>
            <person name="Yamanaka K."/>
            <person name="Hamano Y."/>
        </authorList>
    </citation>
    <scope>NUCLEOTIDE SEQUENCE [LARGE SCALE GENOMIC DNA]</scope>
    <source>
        <strain evidence="3 4">NBRC 14147</strain>
    </source>
</reference>
<accession>A0A401QW71</accession>
<evidence type="ECO:0000256" key="2">
    <source>
        <dbReference type="SAM" id="MobiDB-lite"/>
    </source>
</evidence>